<dbReference type="EMBL" id="JADJOT010000010">
    <property type="protein sequence ID" value="MBK7955407.1"/>
    <property type="molecule type" value="Genomic_DNA"/>
</dbReference>
<protein>
    <submittedName>
        <fullName evidence="1">Uncharacterized protein</fullName>
    </submittedName>
</protein>
<evidence type="ECO:0000313" key="1">
    <source>
        <dbReference type="EMBL" id="MBK7955407.1"/>
    </source>
</evidence>
<proteinExistence type="predicted"/>
<name>A0A935W4Q9_9PROT</name>
<dbReference type="Proteomes" id="UP000706151">
    <property type="component" value="Unassembled WGS sequence"/>
</dbReference>
<sequence length="146" mass="16172">MAEKIHTQTDSCSTFNELRRERGFSRSDFVSALGMLAEVPDQEAFIETLLNQLSAEGGANFMEIASIRVAVSRIFRLLVMGGEDPLARSLSADCDQWLEANFAGATVKDFIEKAKADLGEFHPTIRSAEFVAHFLLRVAKKCVDQT</sequence>
<dbReference type="AlphaFoldDB" id="A0A935W4Q9"/>
<organism evidence="1 2">
    <name type="scientific">Candidatus Accumulibacter affinis</name>
    <dbReference type="NCBI Taxonomy" id="2954384"/>
    <lineage>
        <taxon>Bacteria</taxon>
        <taxon>Pseudomonadati</taxon>
        <taxon>Pseudomonadota</taxon>
        <taxon>Betaproteobacteria</taxon>
        <taxon>Candidatus Accumulibacter</taxon>
    </lineage>
</organism>
<gene>
    <name evidence="1" type="ORF">IPK02_16480</name>
</gene>
<reference evidence="1 2" key="1">
    <citation type="submission" date="2020-10" db="EMBL/GenBank/DDBJ databases">
        <title>Connecting structure to function with the recovery of over 1000 high-quality activated sludge metagenome-assembled genomes encoding full-length rRNA genes using long-read sequencing.</title>
        <authorList>
            <person name="Singleton C.M."/>
            <person name="Petriglieri F."/>
            <person name="Kristensen J.M."/>
            <person name="Kirkegaard R.H."/>
            <person name="Michaelsen T.Y."/>
            <person name="Andersen M.H."/>
            <person name="Karst S.M."/>
            <person name="Dueholm M.S."/>
            <person name="Nielsen P.H."/>
            <person name="Albertsen M."/>
        </authorList>
    </citation>
    <scope>NUCLEOTIDE SEQUENCE [LARGE SCALE GENOMIC DNA]</scope>
    <source>
        <strain evidence="1">Fred_18-Q3-R57-64_BAT3C.720</strain>
    </source>
</reference>
<evidence type="ECO:0000313" key="2">
    <source>
        <dbReference type="Proteomes" id="UP000706151"/>
    </source>
</evidence>
<accession>A0A935W4Q9</accession>
<comment type="caution">
    <text evidence="1">The sequence shown here is derived from an EMBL/GenBank/DDBJ whole genome shotgun (WGS) entry which is preliminary data.</text>
</comment>